<gene>
    <name evidence="1" type="ORF">GC102_31425</name>
</gene>
<comment type="caution">
    <text evidence="1">The sequence shown here is derived from an EMBL/GenBank/DDBJ whole genome shotgun (WGS) entry which is preliminary data.</text>
</comment>
<dbReference type="RefSeq" id="WP_171693042.1">
    <property type="nucleotide sequence ID" value="NZ_WHOC01000163.1"/>
</dbReference>
<sequence length="96" mass="11121">MIYTNATMVKQKWFEQAEREGPWQIPILFWRANQDNLILFESGSYIQATAVENNLGPPETLDTYHEQLRAIMEEKSRCIIQSLYQGIKNTATIIGN</sequence>
<protein>
    <submittedName>
        <fullName evidence="1">Uncharacterized protein</fullName>
    </submittedName>
</protein>
<dbReference type="EMBL" id="WHOC01000163">
    <property type="protein sequence ID" value="NOU90222.1"/>
    <property type="molecule type" value="Genomic_DNA"/>
</dbReference>
<accession>A0ABX1ZAU4</accession>
<evidence type="ECO:0000313" key="2">
    <source>
        <dbReference type="Proteomes" id="UP000658690"/>
    </source>
</evidence>
<dbReference type="Proteomes" id="UP000658690">
    <property type="component" value="Unassembled WGS sequence"/>
</dbReference>
<organism evidence="1 2">
    <name type="scientific">Paenibacillus germinis</name>
    <dbReference type="NCBI Taxonomy" id="2654979"/>
    <lineage>
        <taxon>Bacteria</taxon>
        <taxon>Bacillati</taxon>
        <taxon>Bacillota</taxon>
        <taxon>Bacilli</taxon>
        <taxon>Bacillales</taxon>
        <taxon>Paenibacillaceae</taxon>
        <taxon>Paenibacillus</taxon>
    </lineage>
</organism>
<evidence type="ECO:0000313" key="1">
    <source>
        <dbReference type="EMBL" id="NOU90222.1"/>
    </source>
</evidence>
<keyword evidence="2" id="KW-1185">Reference proteome</keyword>
<proteinExistence type="predicted"/>
<name>A0ABX1ZAU4_9BACL</name>
<reference evidence="1 2" key="1">
    <citation type="submission" date="2019-10" db="EMBL/GenBank/DDBJ databases">
        <title>Description of Paenibacillus choica sp. nov.</title>
        <authorList>
            <person name="Carlier A."/>
            <person name="Qi S."/>
        </authorList>
    </citation>
    <scope>NUCLEOTIDE SEQUENCE [LARGE SCALE GENOMIC DNA]</scope>
    <source>
        <strain evidence="1 2">LMG 31460</strain>
    </source>
</reference>